<evidence type="ECO:0000256" key="1">
    <source>
        <dbReference type="SAM" id="MobiDB-lite"/>
    </source>
</evidence>
<feature type="compositionally biased region" description="Basic and acidic residues" evidence="1">
    <location>
        <begin position="57"/>
        <end position="66"/>
    </location>
</feature>
<organism evidence="2 3">
    <name type="scientific">Aspergillus oryzae</name>
    <name type="common">Yellow koji mold</name>
    <dbReference type="NCBI Taxonomy" id="5062"/>
    <lineage>
        <taxon>Eukaryota</taxon>
        <taxon>Fungi</taxon>
        <taxon>Dikarya</taxon>
        <taxon>Ascomycota</taxon>
        <taxon>Pezizomycotina</taxon>
        <taxon>Eurotiomycetes</taxon>
        <taxon>Eurotiomycetidae</taxon>
        <taxon>Eurotiales</taxon>
        <taxon>Aspergillaceae</taxon>
        <taxon>Aspergillus</taxon>
        <taxon>Aspergillus subgen. Circumdati</taxon>
    </lineage>
</organism>
<feature type="region of interest" description="Disordered" evidence="1">
    <location>
        <begin position="32"/>
        <end position="87"/>
    </location>
</feature>
<accession>A0AAN4YWD2</accession>
<proteinExistence type="predicted"/>
<reference evidence="2" key="1">
    <citation type="submission" date="2023-04" db="EMBL/GenBank/DDBJ databases">
        <title>Aspergillus oryzae NBRC 4228.</title>
        <authorList>
            <person name="Ichikawa N."/>
            <person name="Sato H."/>
            <person name="Tonouchi N."/>
        </authorList>
    </citation>
    <scope>NUCLEOTIDE SEQUENCE</scope>
    <source>
        <strain evidence="2">NBRC 4228</strain>
    </source>
</reference>
<protein>
    <submittedName>
        <fullName evidence="2">Unnamed protein product</fullName>
    </submittedName>
</protein>
<sequence>MFESKISGIDKLDETTLWLAFEAAIRKWDGNLRTGTTVSESGETTSSKLKSGYGVGKESDQDEKRKQGTRQKKSNLGYGINDRSWKR</sequence>
<gene>
    <name evidence="2" type="ORF">Aory04_001355300</name>
</gene>
<feature type="compositionally biased region" description="Low complexity" evidence="1">
    <location>
        <begin position="34"/>
        <end position="47"/>
    </location>
</feature>
<dbReference type="Proteomes" id="UP001165205">
    <property type="component" value="Unassembled WGS sequence"/>
</dbReference>
<evidence type="ECO:0000313" key="3">
    <source>
        <dbReference type="Proteomes" id="UP001165205"/>
    </source>
</evidence>
<dbReference type="EMBL" id="BSYA01000378">
    <property type="protein sequence ID" value="GMG38990.1"/>
    <property type="molecule type" value="Genomic_DNA"/>
</dbReference>
<evidence type="ECO:0000313" key="2">
    <source>
        <dbReference type="EMBL" id="GMG38990.1"/>
    </source>
</evidence>
<dbReference type="AlphaFoldDB" id="A0AAN4YWD2"/>
<name>A0AAN4YWD2_ASPOZ</name>
<comment type="caution">
    <text evidence="2">The sequence shown here is derived from an EMBL/GenBank/DDBJ whole genome shotgun (WGS) entry which is preliminary data.</text>
</comment>